<dbReference type="CDD" id="cd06533">
    <property type="entry name" value="Glyco_transf_WecG_TagA"/>
    <property type="match status" value="1"/>
</dbReference>
<keyword evidence="2 3" id="KW-0808">Transferase</keyword>
<dbReference type="PANTHER" id="PTHR34136">
    <property type="match status" value="1"/>
</dbReference>
<proteinExistence type="predicted"/>
<sequence length="247" mass="28452">MNKHENIELFDYTVFNSSIDKIEIQSKYIINTLNQFSFNMAEKDPAFKKALINSDILLPDGVGIVGAARILKKARIKKIAGSDLHMYLLHRLEEQKGSCFYLGSSDETLRLIKRTIAVEFPHVRVETYSPPFKANFNAEDNQKMIEAVNEFKPDVLFVGMTAPKQEKWVDANKEAIDAKLVCSIGAVFDFYSGTIKRPGKIWIKLGLEWFVRLLTEPAHVWKRYVIYGPIFVYMVFREKFTNSLTKK</sequence>
<dbReference type="OrthoDB" id="9771846at2"/>
<dbReference type="Pfam" id="PF03808">
    <property type="entry name" value="Glyco_tran_WecG"/>
    <property type="match status" value="1"/>
</dbReference>
<evidence type="ECO:0000313" key="4">
    <source>
        <dbReference type="Proteomes" id="UP000244168"/>
    </source>
</evidence>
<keyword evidence="1" id="KW-0328">Glycosyltransferase</keyword>
<dbReference type="RefSeq" id="WP_107827259.1">
    <property type="nucleotide sequence ID" value="NZ_CP160205.1"/>
</dbReference>
<organism evidence="3 4">
    <name type="scientific">Mucilaginibacter yixingensis</name>
    <dbReference type="NCBI Taxonomy" id="1295612"/>
    <lineage>
        <taxon>Bacteria</taxon>
        <taxon>Pseudomonadati</taxon>
        <taxon>Bacteroidota</taxon>
        <taxon>Sphingobacteriia</taxon>
        <taxon>Sphingobacteriales</taxon>
        <taxon>Sphingobacteriaceae</taxon>
        <taxon>Mucilaginibacter</taxon>
    </lineage>
</organism>
<dbReference type="NCBIfam" id="TIGR00696">
    <property type="entry name" value="wecG_tagA_cpsF"/>
    <property type="match status" value="1"/>
</dbReference>
<dbReference type="EMBL" id="QAOQ01000002">
    <property type="protein sequence ID" value="PTQ99324.1"/>
    <property type="molecule type" value="Genomic_DNA"/>
</dbReference>
<evidence type="ECO:0000256" key="2">
    <source>
        <dbReference type="ARBA" id="ARBA00022679"/>
    </source>
</evidence>
<dbReference type="GO" id="GO:0016758">
    <property type="term" value="F:hexosyltransferase activity"/>
    <property type="evidence" value="ECO:0007669"/>
    <property type="project" value="TreeGrafter"/>
</dbReference>
<dbReference type="Proteomes" id="UP000244168">
    <property type="component" value="Unassembled WGS sequence"/>
</dbReference>
<keyword evidence="4" id="KW-1185">Reference proteome</keyword>
<comment type="caution">
    <text evidence="3">The sequence shown here is derived from an EMBL/GenBank/DDBJ whole genome shotgun (WGS) entry which is preliminary data.</text>
</comment>
<reference evidence="3 4" key="1">
    <citation type="submission" date="2018-04" db="EMBL/GenBank/DDBJ databases">
        <title>Genomic Encyclopedia of Archaeal and Bacterial Type Strains, Phase II (KMG-II): from individual species to whole genera.</title>
        <authorList>
            <person name="Goeker M."/>
        </authorList>
    </citation>
    <scope>NUCLEOTIDE SEQUENCE [LARGE SCALE GENOMIC DNA]</scope>
    <source>
        <strain evidence="3 4">DSM 26809</strain>
    </source>
</reference>
<protein>
    <submittedName>
        <fullName evidence="3">N-acetylglucosaminyldiphosphoundecaprenol N-acetyl-beta-D-mannosaminyltransferase</fullName>
    </submittedName>
</protein>
<evidence type="ECO:0000256" key="1">
    <source>
        <dbReference type="ARBA" id="ARBA00022676"/>
    </source>
</evidence>
<gene>
    <name evidence="3" type="ORF">C8P68_102140</name>
</gene>
<accession>A0A2T5JC30</accession>
<dbReference type="PANTHER" id="PTHR34136:SF1">
    <property type="entry name" value="UDP-N-ACETYL-D-MANNOSAMINURONIC ACID TRANSFERASE"/>
    <property type="match status" value="1"/>
</dbReference>
<dbReference type="AlphaFoldDB" id="A0A2T5JC30"/>
<name>A0A2T5JC30_9SPHI</name>
<evidence type="ECO:0000313" key="3">
    <source>
        <dbReference type="EMBL" id="PTQ99324.1"/>
    </source>
</evidence>
<dbReference type="InterPro" id="IPR004629">
    <property type="entry name" value="WecG_TagA_CpsF"/>
</dbReference>